<protein>
    <submittedName>
        <fullName evidence="4">FlaA1/EpsC-like NDP-sugar epimerase</fullName>
    </submittedName>
</protein>
<sequence length="607" mass="66076">MHLRAWTLRHRRLIPAAVDAAAWVIGLFAAMVARYDAAPDRRRLAGFLLAVALAVVLHLAVGHARHLYRGRFPYASFEEVRAVALTTGATAAVLLVLDVLFSRRPVPAPVPLVGGAVALVLMLGVRYAQRARRQRQRRPDRRIAKPVLLFGAGEAGSLLLRSMLHDPDGQYLPIGLIDDDPQKRRLHILGVPVLGARDDIPAVLERTGAGLLVFAVANAEAELVRAVRDLTTEAGAAFKVVPSMSELADHPVAVDDIRDVQVTDLLGRHQIETDLHAIAGYLTGKRVLVTGAGGSIGSELCRQIHRFQPAALMMLDRDESALQAVQLSISAMGRLDDPDVILADLRDAERIREIFQRRRPEVVFHAAALKHLALLQNYPAEALKTNILGTLNVLDAAGEVERFVNISTDKAADPTSVLGYSKRVTERLTAWTASHRPGMFLSVRFGNVLGSRGSVFTTFSAQIADGGPVTVTHPDVTRYFMTTQEAVHLVIQAAAIGRDGEALVLEMGKPVRIAEVARQMAQLGPNPVEIRYTGLRPGEKLEETLFGAGEQDHRPFHPLISHVAVPPLHPEQLFRIDPGADPEQLIVQLEGLTSLPEKARRSGSAAR</sequence>
<dbReference type="Pfam" id="PF02719">
    <property type="entry name" value="Polysacc_synt_2"/>
    <property type="match status" value="1"/>
</dbReference>
<dbReference type="EMBL" id="QLMJ01000002">
    <property type="protein sequence ID" value="RAK42426.1"/>
    <property type="molecule type" value="Genomic_DNA"/>
</dbReference>
<feature type="transmembrane region" description="Helical" evidence="2">
    <location>
        <begin position="108"/>
        <end position="125"/>
    </location>
</feature>
<feature type="transmembrane region" description="Helical" evidence="2">
    <location>
        <begin position="82"/>
        <end position="102"/>
    </location>
</feature>
<dbReference type="InterPro" id="IPR029063">
    <property type="entry name" value="SAM-dependent_MTases_sf"/>
</dbReference>
<proteinExistence type="inferred from homology"/>
<evidence type="ECO:0000313" key="4">
    <source>
        <dbReference type="EMBL" id="RAK42426.1"/>
    </source>
</evidence>
<keyword evidence="5" id="KW-1185">Reference proteome</keyword>
<organism evidence="4 5">
    <name type="scientific">Actinoplanes lutulentus</name>
    <dbReference type="NCBI Taxonomy" id="1287878"/>
    <lineage>
        <taxon>Bacteria</taxon>
        <taxon>Bacillati</taxon>
        <taxon>Actinomycetota</taxon>
        <taxon>Actinomycetes</taxon>
        <taxon>Micromonosporales</taxon>
        <taxon>Micromonosporaceae</taxon>
        <taxon>Actinoplanes</taxon>
    </lineage>
</organism>
<evidence type="ECO:0000259" key="3">
    <source>
        <dbReference type="Pfam" id="PF02719"/>
    </source>
</evidence>
<dbReference type="PANTHER" id="PTHR43318">
    <property type="entry name" value="UDP-N-ACETYLGLUCOSAMINE 4,6-DEHYDRATASE"/>
    <property type="match status" value="1"/>
</dbReference>
<keyword evidence="2" id="KW-0812">Transmembrane</keyword>
<dbReference type="CDD" id="cd05237">
    <property type="entry name" value="UDP_invert_4-6DH_SDR_e"/>
    <property type="match status" value="1"/>
</dbReference>
<dbReference type="Pfam" id="PF13727">
    <property type="entry name" value="CoA_binding_3"/>
    <property type="match status" value="1"/>
</dbReference>
<keyword evidence="2" id="KW-1133">Transmembrane helix</keyword>
<dbReference type="InterPro" id="IPR051203">
    <property type="entry name" value="Polysaccharide_Synthase-Rel"/>
</dbReference>
<keyword evidence="2" id="KW-0472">Membrane</keyword>
<comment type="caution">
    <text evidence="4">The sequence shown here is derived from an EMBL/GenBank/DDBJ whole genome shotgun (WGS) entry which is preliminary data.</text>
</comment>
<dbReference type="SUPFAM" id="SSF53335">
    <property type="entry name" value="S-adenosyl-L-methionine-dependent methyltransferases"/>
    <property type="match status" value="1"/>
</dbReference>
<comment type="similarity">
    <text evidence="1">Belongs to the polysaccharide synthase family.</text>
</comment>
<evidence type="ECO:0000313" key="5">
    <source>
        <dbReference type="Proteomes" id="UP000249341"/>
    </source>
</evidence>
<dbReference type="RefSeq" id="WP_245972233.1">
    <property type="nucleotide sequence ID" value="NZ_JACHWI010000003.1"/>
</dbReference>
<dbReference type="AlphaFoldDB" id="A0A327ZK95"/>
<dbReference type="SUPFAM" id="SSF51735">
    <property type="entry name" value="NAD(P)-binding Rossmann-fold domains"/>
    <property type="match status" value="1"/>
</dbReference>
<dbReference type="InterPro" id="IPR003869">
    <property type="entry name" value="Polysac_CapD-like"/>
</dbReference>
<evidence type="ECO:0000256" key="2">
    <source>
        <dbReference type="SAM" id="Phobius"/>
    </source>
</evidence>
<feature type="domain" description="Polysaccharide biosynthesis protein CapD-like" evidence="3">
    <location>
        <begin position="287"/>
        <end position="560"/>
    </location>
</feature>
<gene>
    <name evidence="4" type="ORF">B0I29_102251</name>
</gene>
<feature type="transmembrane region" description="Helical" evidence="2">
    <location>
        <begin position="44"/>
        <end position="61"/>
    </location>
</feature>
<dbReference type="Proteomes" id="UP000249341">
    <property type="component" value="Unassembled WGS sequence"/>
</dbReference>
<feature type="transmembrane region" description="Helical" evidence="2">
    <location>
        <begin position="146"/>
        <end position="164"/>
    </location>
</feature>
<dbReference type="PANTHER" id="PTHR43318:SF1">
    <property type="entry name" value="POLYSACCHARIDE BIOSYNTHESIS PROTEIN EPSC-RELATED"/>
    <property type="match status" value="1"/>
</dbReference>
<dbReference type="Gene3D" id="3.40.50.720">
    <property type="entry name" value="NAD(P)-binding Rossmann-like Domain"/>
    <property type="match status" value="2"/>
</dbReference>
<feature type="transmembrane region" description="Helical" evidence="2">
    <location>
        <begin position="12"/>
        <end position="32"/>
    </location>
</feature>
<name>A0A327ZK95_9ACTN</name>
<accession>A0A327ZK95</accession>
<dbReference type="InterPro" id="IPR036291">
    <property type="entry name" value="NAD(P)-bd_dom_sf"/>
</dbReference>
<evidence type="ECO:0000256" key="1">
    <source>
        <dbReference type="ARBA" id="ARBA00007430"/>
    </source>
</evidence>
<reference evidence="4 5" key="1">
    <citation type="submission" date="2018-06" db="EMBL/GenBank/DDBJ databases">
        <title>Genomic Encyclopedia of Type Strains, Phase III (KMG-III): the genomes of soil and plant-associated and newly described type strains.</title>
        <authorList>
            <person name="Whitman W."/>
        </authorList>
    </citation>
    <scope>NUCLEOTIDE SEQUENCE [LARGE SCALE GENOMIC DNA]</scope>
    <source>
        <strain evidence="4 5">CGMCC 4.7090</strain>
    </source>
</reference>